<keyword evidence="5 6" id="KW-0472">Membrane</keyword>
<accession>A0A875RYQ2</accession>
<feature type="transmembrane region" description="Helical" evidence="6">
    <location>
        <begin position="454"/>
        <end position="475"/>
    </location>
</feature>
<protein>
    <recommendedName>
        <fullName evidence="7">Amino acid permease/ SLC12A domain-containing protein</fullName>
    </recommendedName>
</protein>
<feature type="transmembrane region" description="Helical" evidence="6">
    <location>
        <begin position="231"/>
        <end position="254"/>
    </location>
</feature>
<dbReference type="Gene3D" id="1.20.1740.10">
    <property type="entry name" value="Amino acid/polyamine transporter I"/>
    <property type="match status" value="1"/>
</dbReference>
<dbReference type="KEGG" id="bnn:FOA43_000491"/>
<organism evidence="8 9">
    <name type="scientific">Eeniella nana</name>
    <name type="common">Yeast</name>
    <name type="synonym">Brettanomyces nanus</name>
    <dbReference type="NCBI Taxonomy" id="13502"/>
    <lineage>
        <taxon>Eukaryota</taxon>
        <taxon>Fungi</taxon>
        <taxon>Dikarya</taxon>
        <taxon>Ascomycota</taxon>
        <taxon>Saccharomycotina</taxon>
        <taxon>Pichiomycetes</taxon>
        <taxon>Pichiales</taxon>
        <taxon>Pichiaceae</taxon>
        <taxon>Brettanomyces</taxon>
    </lineage>
</organism>
<evidence type="ECO:0000256" key="3">
    <source>
        <dbReference type="ARBA" id="ARBA00022692"/>
    </source>
</evidence>
<evidence type="ECO:0000256" key="1">
    <source>
        <dbReference type="ARBA" id="ARBA00004141"/>
    </source>
</evidence>
<feature type="domain" description="Amino acid permease/ SLC12A" evidence="7">
    <location>
        <begin position="95"/>
        <end position="556"/>
    </location>
</feature>
<evidence type="ECO:0000313" key="8">
    <source>
        <dbReference type="EMBL" id="QPG73185.1"/>
    </source>
</evidence>
<gene>
    <name evidence="8" type="ORF">FOA43_000491</name>
</gene>
<evidence type="ECO:0000259" key="7">
    <source>
        <dbReference type="Pfam" id="PF00324"/>
    </source>
</evidence>
<evidence type="ECO:0000256" key="6">
    <source>
        <dbReference type="SAM" id="Phobius"/>
    </source>
</evidence>
<evidence type="ECO:0000256" key="5">
    <source>
        <dbReference type="ARBA" id="ARBA00023136"/>
    </source>
</evidence>
<dbReference type="InterPro" id="IPR004841">
    <property type="entry name" value="AA-permease/SLC12A_dom"/>
</dbReference>
<feature type="transmembrane region" description="Helical" evidence="6">
    <location>
        <begin position="163"/>
        <end position="181"/>
    </location>
</feature>
<dbReference type="GO" id="GO:0015171">
    <property type="term" value="F:amino acid transmembrane transporter activity"/>
    <property type="evidence" value="ECO:0007669"/>
    <property type="project" value="TreeGrafter"/>
</dbReference>
<proteinExistence type="inferred from homology"/>
<dbReference type="PANTHER" id="PTHR43341:SF15">
    <property type="entry name" value="GENERAL AMINO ACID PERMEASE AGP2"/>
    <property type="match status" value="1"/>
</dbReference>
<dbReference type="OrthoDB" id="10062876at2759"/>
<feature type="transmembrane region" description="Helical" evidence="6">
    <location>
        <begin position="531"/>
        <end position="551"/>
    </location>
</feature>
<feature type="transmembrane region" description="Helical" evidence="6">
    <location>
        <begin position="323"/>
        <end position="342"/>
    </location>
</feature>
<feature type="transmembrane region" description="Helical" evidence="6">
    <location>
        <begin position="124"/>
        <end position="151"/>
    </location>
</feature>
<keyword evidence="4 6" id="KW-1133">Transmembrane helix</keyword>
<comment type="subcellular location">
    <subcellularLocation>
        <location evidence="1">Membrane</location>
        <topology evidence="1">Multi-pass membrane protein</topology>
    </subcellularLocation>
</comment>
<dbReference type="EMBL" id="CP064812">
    <property type="protein sequence ID" value="QPG73185.1"/>
    <property type="molecule type" value="Genomic_DNA"/>
</dbReference>
<feature type="transmembrane region" description="Helical" evidence="6">
    <location>
        <begin position="95"/>
        <end position="112"/>
    </location>
</feature>
<comment type="similarity">
    <text evidence="2">Belongs to the amino acid-polyamine-organocation (APC) superfamily. YAT (TC 2.A.3.10) family.</text>
</comment>
<evidence type="ECO:0000256" key="2">
    <source>
        <dbReference type="ARBA" id="ARBA00006983"/>
    </source>
</evidence>
<dbReference type="GeneID" id="62193892"/>
<dbReference type="GO" id="GO:0016020">
    <property type="term" value="C:membrane"/>
    <property type="evidence" value="ECO:0007669"/>
    <property type="project" value="UniProtKB-SubCell"/>
</dbReference>
<dbReference type="RefSeq" id="XP_038776750.1">
    <property type="nucleotide sequence ID" value="XM_038920822.1"/>
</dbReference>
<feature type="transmembrane region" description="Helical" evidence="6">
    <location>
        <begin position="496"/>
        <end position="519"/>
    </location>
</feature>
<keyword evidence="3 6" id="KW-0812">Transmembrane</keyword>
<sequence length="603" mass="67143">MSFTHKTASFLKDVFIPVSPVKAVGTAGRGAPHVTESQQAIGTGSSAGSTVPEAFDTEKKNGSVEVTVSNAEEVTKEYREYEQGRTHRLLSNRQLQLIALSGTLGVGMFVNTSKTLSKCGPLSLLLGCIFWAIPVLIVNISCGEMVVYMPIPSPFISIGQRCIDDAFGFMAGWNFWVLQGSLVPFEMTLFNSLIHYWRDDFSAAIPFTIIIILYFLINLSTVRCYAEVEFYLGICKILLAIAMILFVFFTMLGLNPMHDRYGFRYWSTPMVEYIGTGANGRFQGFLDSVITYSFLMAGPEYISMCASEIKNPRAVLPNAYKSVFYRIAIFFFGCAIATGTCVEYDNPTLLAAIENGSPGAGSCAFTVAMKNLQISVLPDIVNVVLLLTSFSGGNDFTYCASRSLYGMAVDGKAPRIFAYCNKNGVPIYAVLASLVWACLSYLQLGEGASVVLDWIINLVTASQMLNYLIILATYIQFRKCVNAQGISRDEFKFQGWYQPYLAWFGLFLVTCMLGAQGYYVFLPESWDVSSFLFSYIMIFVDIFLFLVWKVIKRTKFVRPENADLVTGMDEVEAHEKYLENIGELKPLPPKGWKGRIVNLLYGY</sequence>
<feature type="transmembrane region" description="Helical" evidence="6">
    <location>
        <begin position="201"/>
        <end position="219"/>
    </location>
</feature>
<dbReference type="Pfam" id="PF00324">
    <property type="entry name" value="AA_permease"/>
    <property type="match status" value="1"/>
</dbReference>
<dbReference type="AlphaFoldDB" id="A0A875RYQ2"/>
<dbReference type="InterPro" id="IPR050524">
    <property type="entry name" value="APC_YAT"/>
</dbReference>
<dbReference type="Proteomes" id="UP000662931">
    <property type="component" value="Chromosome 1"/>
</dbReference>
<evidence type="ECO:0000256" key="4">
    <source>
        <dbReference type="ARBA" id="ARBA00022989"/>
    </source>
</evidence>
<evidence type="ECO:0000313" key="9">
    <source>
        <dbReference type="Proteomes" id="UP000662931"/>
    </source>
</evidence>
<name>A0A875RYQ2_EENNA</name>
<dbReference type="PANTHER" id="PTHR43341">
    <property type="entry name" value="AMINO ACID PERMEASE"/>
    <property type="match status" value="1"/>
</dbReference>
<reference evidence="8" key="1">
    <citation type="submission" date="2020-10" db="EMBL/GenBank/DDBJ databases">
        <authorList>
            <person name="Roach M.J.R."/>
        </authorList>
    </citation>
    <scope>NUCLEOTIDE SEQUENCE</scope>
    <source>
        <strain evidence="8">CBS 1945</strain>
    </source>
</reference>
<keyword evidence="9" id="KW-1185">Reference proteome</keyword>
<feature type="transmembrane region" description="Helical" evidence="6">
    <location>
        <begin position="425"/>
        <end position="442"/>
    </location>
</feature>